<evidence type="ECO:0000259" key="2">
    <source>
        <dbReference type="Pfam" id="PF04608"/>
    </source>
</evidence>
<proteinExistence type="predicted"/>
<dbReference type="Pfam" id="PF04608">
    <property type="entry name" value="PgpA"/>
    <property type="match status" value="1"/>
</dbReference>
<dbReference type="EMBL" id="DTMF01000136">
    <property type="protein sequence ID" value="HGF33785.1"/>
    <property type="molecule type" value="Genomic_DNA"/>
</dbReference>
<name>A0A7C3Z1H2_9BACT</name>
<dbReference type="UniPathway" id="UPA00084">
    <property type="reaction ID" value="UER00504"/>
</dbReference>
<dbReference type="GO" id="GO:0006655">
    <property type="term" value="P:phosphatidylglycerol biosynthetic process"/>
    <property type="evidence" value="ECO:0007669"/>
    <property type="project" value="UniProtKB-UniPathway"/>
</dbReference>
<gene>
    <name evidence="3" type="ORF">ENW96_05255</name>
</gene>
<sequence length="149" mass="15584">MNRLVLTLATWGGVGYLPGAPGTWGTIAALPLWWLLTLLGPLGYGLSLAVLLAVSVMVAGPAQELLGRHDHPAIVIDEVVGLLVALAGVSVSWGWVFLGFVSFRACDILKPWPIRRLDRGAGGLAVVLDDVAAGVMTRLALAIGRLLLG</sequence>
<accession>A0A7C3Z1H2</accession>
<organism evidence="3">
    <name type="scientific">Desulfobacca acetoxidans</name>
    <dbReference type="NCBI Taxonomy" id="60893"/>
    <lineage>
        <taxon>Bacteria</taxon>
        <taxon>Pseudomonadati</taxon>
        <taxon>Thermodesulfobacteriota</taxon>
        <taxon>Desulfobaccia</taxon>
        <taxon>Desulfobaccales</taxon>
        <taxon>Desulfobaccaceae</taxon>
        <taxon>Desulfobacca</taxon>
    </lineage>
</organism>
<evidence type="ECO:0000256" key="1">
    <source>
        <dbReference type="SAM" id="Phobius"/>
    </source>
</evidence>
<dbReference type="InterPro" id="IPR026037">
    <property type="entry name" value="PgpA"/>
</dbReference>
<protein>
    <submittedName>
        <fullName evidence="3">Phosphatidylglycerophosphatase A</fullName>
    </submittedName>
</protein>
<dbReference type="InterPro" id="IPR007686">
    <property type="entry name" value="YutG/PgpA"/>
</dbReference>
<dbReference type="InterPro" id="IPR036681">
    <property type="entry name" value="PgpA-like_sf"/>
</dbReference>
<dbReference type="PANTHER" id="PTHR36305:SF1">
    <property type="entry name" value="PHOSPHATIDYLGLYCEROPHOSPHATASE A"/>
    <property type="match status" value="1"/>
</dbReference>
<dbReference type="PIRSF" id="PIRSF006162">
    <property type="entry name" value="PgpA"/>
    <property type="match status" value="1"/>
</dbReference>
<keyword evidence="1" id="KW-1133">Transmembrane helix</keyword>
<dbReference type="AlphaFoldDB" id="A0A7C3Z1H2"/>
<dbReference type="SUPFAM" id="SSF101307">
    <property type="entry name" value="YutG-like"/>
    <property type="match status" value="1"/>
</dbReference>
<feature type="domain" description="YutG/PgpA" evidence="2">
    <location>
        <begin position="8"/>
        <end position="142"/>
    </location>
</feature>
<keyword evidence="1" id="KW-0812">Transmembrane</keyword>
<dbReference type="PANTHER" id="PTHR36305">
    <property type="entry name" value="PHOSPHATIDYLGLYCEROPHOSPHATASE A"/>
    <property type="match status" value="1"/>
</dbReference>
<evidence type="ECO:0000313" key="3">
    <source>
        <dbReference type="EMBL" id="HGF33785.1"/>
    </source>
</evidence>
<dbReference type="GO" id="GO:0008962">
    <property type="term" value="F:phosphatidylglycerophosphatase activity"/>
    <property type="evidence" value="ECO:0007669"/>
    <property type="project" value="InterPro"/>
</dbReference>
<reference evidence="3" key="1">
    <citation type="journal article" date="2020" name="mSystems">
        <title>Genome- and Community-Level Interaction Insights into Carbon Utilization and Element Cycling Functions of Hydrothermarchaeota in Hydrothermal Sediment.</title>
        <authorList>
            <person name="Zhou Z."/>
            <person name="Liu Y."/>
            <person name="Xu W."/>
            <person name="Pan J."/>
            <person name="Luo Z.H."/>
            <person name="Li M."/>
        </authorList>
    </citation>
    <scope>NUCLEOTIDE SEQUENCE [LARGE SCALE GENOMIC DNA]</scope>
    <source>
        <strain evidence="3">SpSt-897</strain>
    </source>
</reference>
<feature type="transmembrane region" description="Helical" evidence="1">
    <location>
        <begin position="79"/>
        <end position="103"/>
    </location>
</feature>
<dbReference type="CDD" id="cd06971">
    <property type="entry name" value="PgpA"/>
    <property type="match status" value="1"/>
</dbReference>
<feature type="transmembrane region" description="Helical" evidence="1">
    <location>
        <begin position="35"/>
        <end position="58"/>
    </location>
</feature>
<keyword evidence="1" id="KW-0472">Membrane</keyword>
<comment type="caution">
    <text evidence="3">The sequence shown here is derived from an EMBL/GenBank/DDBJ whole genome shotgun (WGS) entry which is preliminary data.</text>
</comment>